<sequence length="96" mass="11293">MVTQRFIAIVLNDLINYPMPEVFFRVEFFLGKQMASPDAVSKRAFNTIRYQCPVRRSNPRFIALQKNSKMRYVFNLDHPGLQSGKNVGCTWFNWET</sequence>
<proteinExistence type="predicted"/>
<evidence type="ECO:0000313" key="2">
    <source>
        <dbReference type="Proteomes" id="UP000887013"/>
    </source>
</evidence>
<name>A0A8X6TC07_NEPPI</name>
<comment type="caution">
    <text evidence="1">The sequence shown here is derived from an EMBL/GenBank/DDBJ whole genome shotgun (WGS) entry which is preliminary data.</text>
</comment>
<organism evidence="1 2">
    <name type="scientific">Nephila pilipes</name>
    <name type="common">Giant wood spider</name>
    <name type="synonym">Nephila maculata</name>
    <dbReference type="NCBI Taxonomy" id="299642"/>
    <lineage>
        <taxon>Eukaryota</taxon>
        <taxon>Metazoa</taxon>
        <taxon>Ecdysozoa</taxon>
        <taxon>Arthropoda</taxon>
        <taxon>Chelicerata</taxon>
        <taxon>Arachnida</taxon>
        <taxon>Araneae</taxon>
        <taxon>Araneomorphae</taxon>
        <taxon>Entelegynae</taxon>
        <taxon>Araneoidea</taxon>
        <taxon>Nephilidae</taxon>
        <taxon>Nephila</taxon>
    </lineage>
</organism>
<dbReference type="EMBL" id="BMAW01054012">
    <property type="protein sequence ID" value="GFS93974.1"/>
    <property type="molecule type" value="Genomic_DNA"/>
</dbReference>
<protein>
    <submittedName>
        <fullName evidence="1">Uncharacterized protein</fullName>
    </submittedName>
</protein>
<evidence type="ECO:0000313" key="1">
    <source>
        <dbReference type="EMBL" id="GFS93974.1"/>
    </source>
</evidence>
<dbReference type="Proteomes" id="UP000887013">
    <property type="component" value="Unassembled WGS sequence"/>
</dbReference>
<dbReference type="AlphaFoldDB" id="A0A8X6TC07"/>
<gene>
    <name evidence="1" type="ORF">NPIL_178631</name>
</gene>
<accession>A0A8X6TC07</accession>
<reference evidence="1" key="1">
    <citation type="submission" date="2020-08" db="EMBL/GenBank/DDBJ databases">
        <title>Multicomponent nature underlies the extraordinary mechanical properties of spider dragline silk.</title>
        <authorList>
            <person name="Kono N."/>
            <person name="Nakamura H."/>
            <person name="Mori M."/>
            <person name="Yoshida Y."/>
            <person name="Ohtoshi R."/>
            <person name="Malay A.D."/>
            <person name="Moran D.A.P."/>
            <person name="Tomita M."/>
            <person name="Numata K."/>
            <person name="Arakawa K."/>
        </authorList>
    </citation>
    <scope>NUCLEOTIDE SEQUENCE</scope>
</reference>
<keyword evidence="2" id="KW-1185">Reference proteome</keyword>